<proteinExistence type="predicted"/>
<evidence type="ECO:0000259" key="3">
    <source>
        <dbReference type="PROSITE" id="PS50022"/>
    </source>
</evidence>
<dbReference type="OrthoDB" id="9809583at2"/>
<dbReference type="AlphaFoldDB" id="A0A3D9V0U0"/>
<protein>
    <submittedName>
        <fullName evidence="4">F5/8 type C domain-containing protein</fullName>
    </submittedName>
</protein>
<name>A0A3D9V0U0_THECX</name>
<comment type="caution">
    <text evidence="4">The sequence shown here is derived from an EMBL/GenBank/DDBJ whole genome shotgun (WGS) entry which is preliminary data.</text>
</comment>
<dbReference type="Proteomes" id="UP000256485">
    <property type="component" value="Unassembled WGS sequence"/>
</dbReference>
<keyword evidence="2" id="KW-0732">Signal</keyword>
<evidence type="ECO:0000256" key="2">
    <source>
        <dbReference type="SAM" id="SignalP"/>
    </source>
</evidence>
<sequence length="1020" mass="110774">MAILLGLVVVVSPPPVAASSDLPPGSEDDLARLYYRLLLENTRFQESTWNEDEGSYGVENWDVVGTLGNAVLLKFGTYDETIAGVDKETLRDHTVRSIAKAVARNRFVDPEQGTWGARVYWDATMEAYLADAAHLMWDELDATTRENVLTMIRGEATYLADVGADPTDPSREGGTTNGLAGGYLRDTKMEEMGARTMMLSAADAYLPGDPDAPRWREWLDRWTLNMAGLPVADQVNPTPISGTPVSEWNTAHNIFDTYTSENHDTWNGMYQQSASAYPGRNIPRYLLTGRPIPPSQLTPPNNDELTDVLNRLGTRAGVPVEHMIADRQHLYGRSLLPLTYRATVTGDRMAARAERMLAEHLVPYVAAPPVGRLVKFGQGTQYETEARAELAYAYLLHYWRHRLAGDVRPVSEREYFRLASGVSDFGEVPGHVAHQTEHALAIPVSKPGYAKFVYLPNHDDWFVNPASKSPSFLPSVATPDSFTVRTYTKTRDGVDATASVVRRGTSYAGFTTLPDGSVVYATTGTGEDEGYLRLFNLSIPGIPGLDGDRTFTTASGQVTLPRDDLGNGGTQTLTFPATTVRHLRMVGVQAQSQWGYSMYEFEAYGPDSDVNLALAKPATASSFYGEASTPDKAVDGDPTTRWANSADERPTMRAWWAVDLGAEVEVARVRIRWQEDAWPLNYRIEGSVDGETWTTLATVPRWTTLDGDWLNVDGRAGFVIKGSTNPIGVAPEAVALSHGPAAGAAGMVVRGYPAQTPDETARLARQPQPSGGPSTLRAALNGEYLSLFNLSDDPIDKAALTVPQEGATRTLYRGVQRLTPDGLTYTVSLPAASAAVEPPRFTLTSSRRVSGLTVEVADSHTVVIHHEGSERAVVRLTSLATGERRTVSVAPGEVTTVGFAKGVRTPTTDLARGRLTYPGSPLPAGMTDPDLAVDGDPDTAWRPGGPDRSLVVNLAGRHRVRAVTPVWTSGSVPPYTVETSVDGVTWQGWTPGAEAHYLAIRVPSWRPSHASLAELRVTGE</sequence>
<dbReference type="EMBL" id="QTUC01000001">
    <property type="protein sequence ID" value="REF35137.1"/>
    <property type="molecule type" value="Genomic_DNA"/>
</dbReference>
<dbReference type="InterPro" id="IPR008979">
    <property type="entry name" value="Galactose-bd-like_sf"/>
</dbReference>
<dbReference type="SUPFAM" id="SSF49785">
    <property type="entry name" value="Galactose-binding domain-like"/>
    <property type="match status" value="2"/>
</dbReference>
<evidence type="ECO:0000256" key="1">
    <source>
        <dbReference type="SAM" id="MobiDB-lite"/>
    </source>
</evidence>
<dbReference type="PROSITE" id="PS50022">
    <property type="entry name" value="FA58C_3"/>
    <property type="match status" value="1"/>
</dbReference>
<feature type="domain" description="F5/8 type C" evidence="3">
    <location>
        <begin position="598"/>
        <end position="708"/>
    </location>
</feature>
<keyword evidence="5" id="KW-1185">Reference proteome</keyword>
<dbReference type="Pfam" id="PF00754">
    <property type="entry name" value="F5_F8_type_C"/>
    <property type="match status" value="2"/>
</dbReference>
<dbReference type="PANTHER" id="PTHR45713:SF6">
    <property type="entry name" value="F5_8 TYPE C DOMAIN-CONTAINING PROTEIN"/>
    <property type="match status" value="1"/>
</dbReference>
<feature type="chain" id="PRO_5039517141" evidence="2">
    <location>
        <begin position="18"/>
        <end position="1020"/>
    </location>
</feature>
<gene>
    <name evidence="4" type="ORF">DFJ64_0508</name>
</gene>
<evidence type="ECO:0000313" key="4">
    <source>
        <dbReference type="EMBL" id="REF35137.1"/>
    </source>
</evidence>
<dbReference type="InterPro" id="IPR051941">
    <property type="entry name" value="BG_Antigen-Binding_Lectin"/>
</dbReference>
<evidence type="ECO:0000313" key="5">
    <source>
        <dbReference type="Proteomes" id="UP000256485"/>
    </source>
</evidence>
<feature type="region of interest" description="Disordered" evidence="1">
    <location>
        <begin position="163"/>
        <end position="182"/>
    </location>
</feature>
<organism evidence="4 5">
    <name type="scientific">Thermasporomyces composti</name>
    <dbReference type="NCBI Taxonomy" id="696763"/>
    <lineage>
        <taxon>Bacteria</taxon>
        <taxon>Bacillati</taxon>
        <taxon>Actinomycetota</taxon>
        <taxon>Actinomycetes</taxon>
        <taxon>Propionibacteriales</taxon>
        <taxon>Nocardioidaceae</taxon>
        <taxon>Thermasporomyces</taxon>
    </lineage>
</organism>
<accession>A0A3D9V0U0</accession>
<dbReference type="PANTHER" id="PTHR45713">
    <property type="entry name" value="FTP DOMAIN-CONTAINING PROTEIN"/>
    <property type="match status" value="1"/>
</dbReference>
<feature type="signal peptide" evidence="2">
    <location>
        <begin position="1"/>
        <end position="17"/>
    </location>
</feature>
<dbReference type="InterPro" id="IPR000421">
    <property type="entry name" value="FA58C"/>
</dbReference>
<reference evidence="4 5" key="1">
    <citation type="submission" date="2018-08" db="EMBL/GenBank/DDBJ databases">
        <title>Sequencing the genomes of 1000 actinobacteria strains.</title>
        <authorList>
            <person name="Klenk H.-P."/>
        </authorList>
    </citation>
    <scope>NUCLEOTIDE SEQUENCE [LARGE SCALE GENOMIC DNA]</scope>
    <source>
        <strain evidence="4 5">DSM 22891</strain>
    </source>
</reference>
<dbReference type="Gene3D" id="2.60.120.260">
    <property type="entry name" value="Galactose-binding domain-like"/>
    <property type="match status" value="3"/>
</dbReference>